<protein>
    <submittedName>
        <fullName evidence="1">Uncharacterized protein</fullName>
    </submittedName>
</protein>
<gene>
    <name evidence="1" type="ORF">G3I71_24735</name>
</gene>
<proteinExistence type="predicted"/>
<comment type="caution">
    <text evidence="1">The sequence shown here is derived from an EMBL/GenBank/DDBJ whole genome shotgun (WGS) entry which is preliminary data.</text>
</comment>
<sequence length="106" mass="11883">MTSRNVRERGHLVARLVIPRSPYSTDRAPLDGAVSALSRPYLPEHLYVRPSEVAAAACAVSVRPHWTARERAVRLRRRAVAVLAADFRISFDTRDIHSVLDGVRAR</sequence>
<dbReference type="RefSeq" id="WP_164317377.1">
    <property type="nucleotide sequence ID" value="NZ_JAAGLU010000021.1"/>
</dbReference>
<evidence type="ECO:0000313" key="1">
    <source>
        <dbReference type="EMBL" id="NEC88947.1"/>
    </source>
</evidence>
<dbReference type="AlphaFoldDB" id="A0A6B3BX12"/>
<name>A0A6B3BX12_9ACTN</name>
<accession>A0A6B3BX12</accession>
<organism evidence="1">
    <name type="scientific">Streptomyces sp. SID12501</name>
    <dbReference type="NCBI Taxonomy" id="2706042"/>
    <lineage>
        <taxon>Bacteria</taxon>
        <taxon>Bacillati</taxon>
        <taxon>Actinomycetota</taxon>
        <taxon>Actinomycetes</taxon>
        <taxon>Kitasatosporales</taxon>
        <taxon>Streptomycetaceae</taxon>
        <taxon>Streptomyces</taxon>
    </lineage>
</organism>
<dbReference type="EMBL" id="JAAGLU010000021">
    <property type="protein sequence ID" value="NEC88947.1"/>
    <property type="molecule type" value="Genomic_DNA"/>
</dbReference>
<reference evidence="1" key="1">
    <citation type="submission" date="2020-01" db="EMBL/GenBank/DDBJ databases">
        <title>Insect and environment-associated Actinomycetes.</title>
        <authorList>
            <person name="Currrie C."/>
            <person name="Chevrette M."/>
            <person name="Carlson C."/>
            <person name="Stubbendieck R."/>
            <person name="Wendt-Pienkowski E."/>
        </authorList>
    </citation>
    <scope>NUCLEOTIDE SEQUENCE</scope>
    <source>
        <strain evidence="1">SID12501</strain>
    </source>
</reference>